<evidence type="ECO:0000313" key="4">
    <source>
        <dbReference type="Proteomes" id="UP000182128"/>
    </source>
</evidence>
<organism evidence="3 4">
    <name type="scientific">Plasmodium knowlesi (strain H)</name>
    <dbReference type="NCBI Taxonomy" id="5851"/>
    <lineage>
        <taxon>Eukaryota</taxon>
        <taxon>Sar</taxon>
        <taxon>Alveolata</taxon>
        <taxon>Apicomplexa</taxon>
        <taxon>Aconoidasida</taxon>
        <taxon>Haemosporida</taxon>
        <taxon>Plasmodiidae</taxon>
        <taxon>Plasmodium</taxon>
        <taxon>Plasmodium (Plasmodium)</taxon>
    </lineage>
</organism>
<dbReference type="Pfam" id="PF05795">
    <property type="entry name" value="Plasmodium_Vir"/>
    <property type="match status" value="2"/>
</dbReference>
<evidence type="ECO:0000313" key="3">
    <source>
        <dbReference type="EMBL" id="SBO24433.1"/>
    </source>
</evidence>
<protein>
    <submittedName>
        <fullName evidence="3">KIR protein</fullName>
    </submittedName>
</protein>
<evidence type="ECO:0000256" key="1">
    <source>
        <dbReference type="SAM" id="MobiDB-lite"/>
    </source>
</evidence>
<feature type="region of interest" description="Disordered" evidence="1">
    <location>
        <begin position="428"/>
        <end position="462"/>
    </location>
</feature>
<dbReference type="InterPro" id="IPR008780">
    <property type="entry name" value="Plasmodium_Vir"/>
</dbReference>
<accession>A0A1A7VQS9</accession>
<dbReference type="EMBL" id="CWHQ02000011">
    <property type="protein sequence ID" value="SBO24433.1"/>
    <property type="molecule type" value="Genomic_DNA"/>
</dbReference>
<gene>
    <name evidence="3" type="ORF">PKNA1_C2_1254900</name>
</gene>
<proteinExistence type="predicted"/>
<feature type="region of interest" description="Disordered" evidence="1">
    <location>
        <begin position="895"/>
        <end position="924"/>
    </location>
</feature>
<dbReference type="Pfam" id="PF12887">
    <property type="entry name" value="SICA_alpha"/>
    <property type="match status" value="1"/>
</dbReference>
<name>A0A1A7VQS9_PLAKH</name>
<dbReference type="AlphaFoldDB" id="A0A1A7VQS9"/>
<dbReference type="Proteomes" id="UP000182128">
    <property type="component" value="Unassembled WGS sequence"/>
</dbReference>
<feature type="region of interest" description="Disordered" evidence="1">
    <location>
        <begin position="707"/>
        <end position="732"/>
    </location>
</feature>
<feature type="compositionally biased region" description="Low complexity" evidence="1">
    <location>
        <begin position="895"/>
        <end position="912"/>
    </location>
</feature>
<evidence type="ECO:0000259" key="2">
    <source>
        <dbReference type="Pfam" id="PF12887"/>
    </source>
</evidence>
<reference evidence="4" key="1">
    <citation type="submission" date="2016-05" db="EMBL/GenBank/DDBJ databases">
        <authorList>
            <person name="Sharaf H."/>
        </authorList>
    </citation>
    <scope>NUCLEOTIDE SEQUENCE [LARGE SCALE GENOMIC DNA]</scope>
    <source>
        <strain evidence="4">H</strain>
    </source>
</reference>
<sequence>MNKITSSGSEGDAMKTDLENTFKLLQGWVTRTNESIEIGGLSENYGDHCYLGNAVDHMMDKVEQEVGEYGDRGATLNRCKGITTEQLIIGKSILGNTIKEWTKQKRDEADKNSGSWRIKWPWKHWGLVCKQKREQPNLQQQRKNNAAVMTEFMKMKEDNTHSGQSSQPTLSEVLIDDKYKLKPETLERALAPLVNNAGAGGPSANIENLIKTGEGDTFLDKLPSRKVYNKFKDGACYTTYRTSYAGKEEQLKQKSDVLPYAKKIMNAWCYIPKVDTYRLSKYRGELCNSLYYYIASLLPDTLRKADFIDRMNYIGNALKGDWYFNNCDGKYPVTNTDRSILLQRKILFDYKFDHTALQKLIKANSNDCNNKYGAHLAEIESAYKAVSKYCQEDSEDYDYCKAFTRTYGKYFMGGKPTLTCPTKGATKQVAGKPEASHPELVKPASAWEDPLATSSGGEEDDDDLLDDLDLDDFLNLQKEGALSGLPSRKDYYNMFDRGVNNCRNYNNWPQEMKVALEDDPDIGEGAEKIAKGLCHAYETKKNSTSHKLNQDYCDFYYFWVGGKILRELNGGKDFKSVMKKIKEEVEKKKSDHGCSFRFPTERGINFFLHSKILFDYYKDHESINPHLKIGGKVCANAYYRYLLKAQNAYTYMKDKCENGGKTNNKEWCEYFKEMYKECRNGEHSTLSLCKVGKSTLGEQCATTYRSSVTEERTPLTPEGSTYPEGDTTNNRSTIPPATAISGILYTIGLPALGLFLYKYTDLFDGIKKYLFGGSNNTRGRNRGRGRRATFRHNHQHFDSYFDSSTIGDSTEGVSTLGSTEGTSTIDGTVYSIPYYTEVFSGMHDNFGGGNNISINGRNVRRGRSRLYSMYYNHFDDSSTIGDSNTVYSTDVSTVDGSTTMESTSDLTEDTSTIYNEGRGRSLQP</sequence>
<dbReference type="InterPro" id="IPR024290">
    <property type="entry name" value="SICA_extracell_a"/>
</dbReference>
<feature type="domain" description="Schizont-infected cell agglutination extracellular alpha" evidence="2">
    <location>
        <begin position="41"/>
        <end position="101"/>
    </location>
</feature>